<name>A0A7W3TAL4_9ACTN</name>
<gene>
    <name evidence="2" type="ORF">FNQ90_04030</name>
</gene>
<dbReference type="InterPro" id="IPR058407">
    <property type="entry name" value="DUF8094"/>
</dbReference>
<proteinExistence type="predicted"/>
<evidence type="ECO:0000259" key="1">
    <source>
        <dbReference type="Pfam" id="PF26366"/>
    </source>
</evidence>
<accession>A0A7W3TAL4</accession>
<dbReference type="PROSITE" id="PS51257">
    <property type="entry name" value="PROKAR_LIPOPROTEIN"/>
    <property type="match status" value="1"/>
</dbReference>
<dbReference type="Pfam" id="PF26366">
    <property type="entry name" value="DUF8094"/>
    <property type="match status" value="1"/>
</dbReference>
<evidence type="ECO:0000313" key="2">
    <source>
        <dbReference type="EMBL" id="MBB0243299.1"/>
    </source>
</evidence>
<protein>
    <recommendedName>
        <fullName evidence="1">DUF8094 domain-containing protein</fullName>
    </recommendedName>
</protein>
<keyword evidence="3" id="KW-1185">Reference proteome</keyword>
<feature type="domain" description="DUF8094" evidence="1">
    <location>
        <begin position="41"/>
        <end position="338"/>
    </location>
</feature>
<organism evidence="2 3">
    <name type="scientific">Streptomyces alkaliphilus</name>
    <dbReference type="NCBI Taxonomy" id="1472722"/>
    <lineage>
        <taxon>Bacteria</taxon>
        <taxon>Bacillati</taxon>
        <taxon>Actinomycetota</taxon>
        <taxon>Actinomycetes</taxon>
        <taxon>Kitasatosporales</taxon>
        <taxon>Streptomycetaceae</taxon>
        <taxon>Streptomyces</taxon>
    </lineage>
</organism>
<reference evidence="3" key="1">
    <citation type="submission" date="2019-10" db="EMBL/GenBank/DDBJ databases">
        <title>Streptomyces sp. nov., a novel actinobacterium isolated from alkaline environment.</title>
        <authorList>
            <person name="Golinska P."/>
        </authorList>
    </citation>
    <scope>NUCLEOTIDE SEQUENCE [LARGE SCALE GENOMIC DNA]</scope>
    <source>
        <strain evidence="3">DSM 42118</strain>
    </source>
</reference>
<dbReference type="AlphaFoldDB" id="A0A7W3TAL4"/>
<comment type="caution">
    <text evidence="2">The sequence shown here is derived from an EMBL/GenBank/DDBJ whole genome shotgun (WGS) entry which is preliminary data.</text>
</comment>
<dbReference type="Proteomes" id="UP000538929">
    <property type="component" value="Unassembled WGS sequence"/>
</dbReference>
<sequence length="339" mass="35961">MGAVRTTGRTNAGPMARLFALLAVTALLVSGCVRVHGENSVVPATTPQEAAEALARYAAIGNEANPVYDAELNPEIDTGPLGEINQAGHRARSAVHPEGNPRYRPLDFTDARFAIPRQAGWPKFFLADAESGREGDANRWLLVFTRNSIEEEWCASYLAVVPPEEVPELLVDGDGWAEAVPVAGEADRLSGAYAEFLARGSGSTDGAPDDASGGGPIVFAEGRHTTGEVERRAEEGTRPEFVVQYRDLKAEAAAHAPVGLRTVDGGALVFFTSHHHEKKTWAEGETPVVDEYVEALMEGTAERSVTSERLSIQAAAVPVEGGPVRVLARIAMTVGAKGG</sequence>
<evidence type="ECO:0000313" key="3">
    <source>
        <dbReference type="Proteomes" id="UP000538929"/>
    </source>
</evidence>
<dbReference type="EMBL" id="VKHT01000060">
    <property type="protein sequence ID" value="MBB0243299.1"/>
    <property type="molecule type" value="Genomic_DNA"/>
</dbReference>